<dbReference type="InterPro" id="IPR035940">
    <property type="entry name" value="CAP_sf"/>
</dbReference>
<dbReference type="KEGG" id="fsl:EJO69_12180"/>
<dbReference type="Proteomes" id="UP000270021">
    <property type="component" value="Chromosome"/>
</dbReference>
<accession>A0A3S8ZBY2</accession>
<dbReference type="OrthoDB" id="4398810at2"/>
<name>A0A3S8ZBY2_9ACTO</name>
<dbReference type="Gene3D" id="2.60.40.1080">
    <property type="match status" value="1"/>
</dbReference>
<feature type="chain" id="PRO_5019471227" description="SCP domain-containing protein" evidence="1">
    <location>
        <begin position="30"/>
        <end position="564"/>
    </location>
</feature>
<dbReference type="SUPFAM" id="SSF49373">
    <property type="entry name" value="Invasin/intimin cell-adhesion fragments"/>
    <property type="match status" value="1"/>
</dbReference>
<reference evidence="2 3" key="1">
    <citation type="submission" date="2018-12" db="EMBL/GenBank/DDBJ databases">
        <title>Complete genome sequence of Flaviflexus salsibiostraticola KCTC 33148.</title>
        <authorList>
            <person name="Bae J.-W."/>
        </authorList>
    </citation>
    <scope>NUCLEOTIDE SEQUENCE [LARGE SCALE GENOMIC DNA]</scope>
    <source>
        <strain evidence="2 3">KCTC 33148</strain>
    </source>
</reference>
<organism evidence="2 3">
    <name type="scientific">Flaviflexus salsibiostraticola</name>
    <dbReference type="NCBI Taxonomy" id="1282737"/>
    <lineage>
        <taxon>Bacteria</taxon>
        <taxon>Bacillati</taxon>
        <taxon>Actinomycetota</taxon>
        <taxon>Actinomycetes</taxon>
        <taxon>Actinomycetales</taxon>
        <taxon>Actinomycetaceae</taxon>
        <taxon>Flaviflexus</taxon>
    </lineage>
</organism>
<keyword evidence="3" id="KW-1185">Reference proteome</keyword>
<sequence>MTTVKRTLGALVAALLTLSMMMIGSSALAAADPKLGTSPGSGSIVSTDLAVNQPQIRTDALAAVKSIRAQMYDDTEVVLDGKPLRQVVSEAGLSRDQYINGVRWDRNLERSTLQRAYEQNIFWGHTRPDGGSYSNAAVGVSWPGEIITTQANITTAIADVERGTWAGERDALIAANGAFNNATGHLYNLINPRYSAYGFARVGGVTVGWMHRTGSGDVSGTNLSGTYRFETAVSNSVLDRMSVKMTAPASLNPGETATSTLTGTAKSLTYIPAIPVAIEATYSSSNTNVVAVSADGALRGTGGGSATVTARTATGKTYTSNVSVTGDPAMGQEPATGVNVAVLANSWSTLADDVEFEYASPGDEVIVGDWDGNGTDTLGVRRGNTFYLHNSLRGGAPDHQFDYGRLGDEVLVGDWDGNGTDTLGVRRGNTFYLNNVLRGGIAENQFDYGRIGDEVIVGDWNGTGNDTISVRRGVTFFISNRLATGIAEREYHYGRLGDEAIIGDFDGDGMDTVTLRRVSTLHINNRHAGGSAERKVDYGLPGEPLLIGDWNGDGIDTPGLFRVK</sequence>
<feature type="signal peptide" evidence="1">
    <location>
        <begin position="1"/>
        <end position="29"/>
    </location>
</feature>
<keyword evidence="1" id="KW-0732">Signal</keyword>
<evidence type="ECO:0008006" key="4">
    <source>
        <dbReference type="Google" id="ProtNLM"/>
    </source>
</evidence>
<evidence type="ECO:0000256" key="1">
    <source>
        <dbReference type="SAM" id="SignalP"/>
    </source>
</evidence>
<evidence type="ECO:0000313" key="3">
    <source>
        <dbReference type="Proteomes" id="UP000270021"/>
    </source>
</evidence>
<dbReference type="InterPro" id="IPR008964">
    <property type="entry name" value="Invasin/intimin_cell_adhesion"/>
</dbReference>
<evidence type="ECO:0000313" key="2">
    <source>
        <dbReference type="EMBL" id="AZN30980.1"/>
    </source>
</evidence>
<dbReference type="AlphaFoldDB" id="A0A3S8ZBY2"/>
<dbReference type="EMBL" id="CP034438">
    <property type="protein sequence ID" value="AZN30980.1"/>
    <property type="molecule type" value="Genomic_DNA"/>
</dbReference>
<dbReference type="RefSeq" id="WP_126042200.1">
    <property type="nucleotide sequence ID" value="NZ_CP034438.1"/>
</dbReference>
<protein>
    <recommendedName>
        <fullName evidence="4">SCP domain-containing protein</fullName>
    </recommendedName>
</protein>
<proteinExistence type="predicted"/>
<gene>
    <name evidence="2" type="ORF">EJO69_12180</name>
</gene>
<dbReference type="Gene3D" id="3.40.33.10">
    <property type="entry name" value="CAP"/>
    <property type="match status" value="1"/>
</dbReference>